<evidence type="ECO:0000259" key="1">
    <source>
        <dbReference type="Pfam" id="PF14319"/>
    </source>
</evidence>
<proteinExistence type="predicted"/>
<keyword evidence="3" id="KW-1185">Reference proteome</keyword>
<reference evidence="2 3" key="2">
    <citation type="submission" date="2019-09" db="EMBL/GenBank/DDBJ databases">
        <title>Complete Genome Sequence and Methylome Analysis of free living Spirochaetas.</title>
        <authorList>
            <person name="Leshcheva N."/>
            <person name="Mikheeva N."/>
        </authorList>
    </citation>
    <scope>NUCLEOTIDE SEQUENCE [LARGE SCALE GENOMIC DNA]</scope>
    <source>
        <strain evidence="2 3">P</strain>
    </source>
</reference>
<dbReference type="PANTHER" id="PTHR37023">
    <property type="entry name" value="TRANSPOSASE"/>
    <property type="match status" value="1"/>
</dbReference>
<name>A0A5C1Q8H3_9SPIO</name>
<protein>
    <recommendedName>
        <fullName evidence="1">Transposase zinc-binding domain-containing protein</fullName>
    </recommendedName>
</protein>
<feature type="domain" description="Transposase zinc-binding" evidence="1">
    <location>
        <begin position="17"/>
        <end position="85"/>
    </location>
</feature>
<gene>
    <name evidence="2" type="ORF">EW093_06385</name>
</gene>
<dbReference type="KEGG" id="sper:EW093_06385"/>
<evidence type="ECO:0000313" key="2">
    <source>
        <dbReference type="EMBL" id="QEN04345.1"/>
    </source>
</evidence>
<dbReference type="AlphaFoldDB" id="A0A5C1Q8H3"/>
<evidence type="ECO:0000313" key="3">
    <source>
        <dbReference type="Proteomes" id="UP000323824"/>
    </source>
</evidence>
<dbReference type="Proteomes" id="UP000323824">
    <property type="component" value="Chromosome"/>
</dbReference>
<sequence>MRLLALWIITMKTVNDILRKYGNDYRKENPFLTIHEKKVMRAIEICRTEELGGRIETCDKCGHTKKVFHSCRNRHCPQCQFMKKRHG</sequence>
<dbReference type="EMBL" id="CP035807">
    <property type="protein sequence ID" value="QEN04345.1"/>
    <property type="molecule type" value="Genomic_DNA"/>
</dbReference>
<accession>A0A5C1Q8H3</accession>
<dbReference type="OrthoDB" id="105169at2"/>
<organism evidence="2 3">
    <name type="scientific">Thiospirochaeta perfilievii</name>
    <dbReference type="NCBI Taxonomy" id="252967"/>
    <lineage>
        <taxon>Bacteria</taxon>
        <taxon>Pseudomonadati</taxon>
        <taxon>Spirochaetota</taxon>
        <taxon>Spirochaetia</taxon>
        <taxon>Spirochaetales</taxon>
        <taxon>Spirochaetaceae</taxon>
        <taxon>Thiospirochaeta</taxon>
    </lineage>
</organism>
<reference evidence="2 3" key="1">
    <citation type="submission" date="2019-02" db="EMBL/GenBank/DDBJ databases">
        <authorList>
            <person name="Fomenkov A."/>
            <person name="Dubinina G."/>
            <person name="Grabovich M."/>
            <person name="Vincze T."/>
            <person name="Roberts R.J."/>
        </authorList>
    </citation>
    <scope>NUCLEOTIDE SEQUENCE [LARGE SCALE GENOMIC DNA]</scope>
    <source>
        <strain evidence="2 3">P</strain>
    </source>
</reference>
<dbReference type="Pfam" id="PF14319">
    <property type="entry name" value="Zn_Tnp_IS91"/>
    <property type="match status" value="1"/>
</dbReference>
<dbReference type="PANTHER" id="PTHR37023:SF1">
    <property type="entry name" value="ISSOD25 TRANSPOSASE TNPA_ISSOD25"/>
    <property type="match status" value="1"/>
</dbReference>
<dbReference type="InterPro" id="IPR026889">
    <property type="entry name" value="Zn_Tnp"/>
</dbReference>